<keyword evidence="3 6" id="KW-0812">Transmembrane</keyword>
<feature type="transmembrane region" description="Helical" evidence="6">
    <location>
        <begin position="332"/>
        <end position="356"/>
    </location>
</feature>
<evidence type="ECO:0000256" key="4">
    <source>
        <dbReference type="ARBA" id="ARBA00022989"/>
    </source>
</evidence>
<reference evidence="7 8" key="1">
    <citation type="submission" date="2019-03" db="EMBL/GenBank/DDBJ databases">
        <authorList>
            <person name="Kim M.K.M."/>
        </authorList>
    </citation>
    <scope>NUCLEOTIDE SEQUENCE [LARGE SCALE GENOMIC DNA]</scope>
    <source>
        <strain evidence="7 8">17J68-15</strain>
    </source>
</reference>
<comment type="caution">
    <text evidence="7">The sequence shown here is derived from an EMBL/GenBank/DDBJ whole genome shotgun (WGS) entry which is preliminary data.</text>
</comment>
<feature type="transmembrane region" description="Helical" evidence="6">
    <location>
        <begin position="99"/>
        <end position="121"/>
    </location>
</feature>
<feature type="transmembrane region" description="Helical" evidence="6">
    <location>
        <begin position="162"/>
        <end position="179"/>
    </location>
</feature>
<accession>A0A4R4E1T9</accession>
<evidence type="ECO:0000256" key="1">
    <source>
        <dbReference type="ARBA" id="ARBA00004651"/>
    </source>
</evidence>
<organism evidence="7 8">
    <name type="scientific">Flaviaesturariibacter aridisoli</name>
    <dbReference type="NCBI Taxonomy" id="2545761"/>
    <lineage>
        <taxon>Bacteria</taxon>
        <taxon>Pseudomonadati</taxon>
        <taxon>Bacteroidota</taxon>
        <taxon>Chitinophagia</taxon>
        <taxon>Chitinophagales</taxon>
        <taxon>Chitinophagaceae</taxon>
        <taxon>Flaviaestuariibacter</taxon>
    </lineage>
</organism>
<dbReference type="GO" id="GO:0005886">
    <property type="term" value="C:plasma membrane"/>
    <property type="evidence" value="ECO:0007669"/>
    <property type="project" value="UniProtKB-SubCell"/>
</dbReference>
<feature type="transmembrane region" description="Helical" evidence="6">
    <location>
        <begin position="457"/>
        <end position="476"/>
    </location>
</feature>
<feature type="transmembrane region" description="Helical" evidence="6">
    <location>
        <begin position="127"/>
        <end position="150"/>
    </location>
</feature>
<dbReference type="InterPro" id="IPR050833">
    <property type="entry name" value="Poly_Biosynth_Transport"/>
</dbReference>
<protein>
    <submittedName>
        <fullName evidence="7">Uncharacterized protein</fullName>
    </submittedName>
</protein>
<dbReference type="PANTHER" id="PTHR30250:SF11">
    <property type="entry name" value="O-ANTIGEN TRANSPORTER-RELATED"/>
    <property type="match status" value="1"/>
</dbReference>
<keyword evidence="8" id="KW-1185">Reference proteome</keyword>
<dbReference type="PANTHER" id="PTHR30250">
    <property type="entry name" value="PST FAMILY PREDICTED COLANIC ACID TRANSPORTER"/>
    <property type="match status" value="1"/>
</dbReference>
<feature type="transmembrane region" description="Helical" evidence="6">
    <location>
        <begin position="393"/>
        <end position="415"/>
    </location>
</feature>
<evidence type="ECO:0000256" key="5">
    <source>
        <dbReference type="ARBA" id="ARBA00023136"/>
    </source>
</evidence>
<feature type="transmembrane region" description="Helical" evidence="6">
    <location>
        <begin position="21"/>
        <end position="41"/>
    </location>
</feature>
<proteinExistence type="predicted"/>
<feature type="transmembrane region" description="Helical" evidence="6">
    <location>
        <begin position="254"/>
        <end position="279"/>
    </location>
</feature>
<evidence type="ECO:0000256" key="6">
    <source>
        <dbReference type="SAM" id="Phobius"/>
    </source>
</evidence>
<feature type="transmembrane region" description="Helical" evidence="6">
    <location>
        <begin position="427"/>
        <end position="445"/>
    </location>
</feature>
<keyword evidence="5 6" id="KW-0472">Membrane</keyword>
<feature type="transmembrane region" description="Helical" evidence="6">
    <location>
        <begin position="300"/>
        <end position="320"/>
    </location>
</feature>
<evidence type="ECO:0000313" key="8">
    <source>
        <dbReference type="Proteomes" id="UP000295164"/>
    </source>
</evidence>
<feature type="transmembrane region" description="Helical" evidence="6">
    <location>
        <begin position="61"/>
        <end position="78"/>
    </location>
</feature>
<sequence length="498" mass="56078">MFAGRWLRPRVKTYFVSLKKNLAFNFLLSLSQVLFPLLSIPWLSRVLDPAGLGRVQFIDGLTYYFIVLAEAGIVTHAIREVARCRHDRSALKQLVSELLTLHLLTTLASACLYGLTVYLLYDRIGDVRLLLYSLSFLLINGFACEWYFWGLEEFRYITLRSLLVRALALLSLFLLVRQPEHYVRYYALIAGTAIVVLAWNVLRMLAQTGISFRKLQWRKHLRITRVTYAVSLVYSIPLLLDNVLLGVLSGTAVVAFYAYALKIVRLLSAFITDSFLVLYPRTVALLQEADERLLQRNLRLSAEGLLLLALPAGAGIWLVADSFTAVYFGPRFASVAGHLRILSVYPLLITLGLFLNKQVLMPRNQERFVLYGLLAGAASFLLLAFLLCRRWGSYGMAWALVGSEVVVVLCNALFVRRLHRGLVPVPARTLAAAVASVALFLATGWCLRRLDLGPWPYLLALLPACLLWFILVLKAFRLEVSELLFAALRPKQKPSVLG</sequence>
<dbReference type="Pfam" id="PF01943">
    <property type="entry name" value="Polysacc_synt"/>
    <property type="match status" value="1"/>
</dbReference>
<feature type="transmembrane region" description="Helical" evidence="6">
    <location>
        <begin position="368"/>
        <end position="387"/>
    </location>
</feature>
<dbReference type="OrthoDB" id="9815702at2"/>
<dbReference type="AlphaFoldDB" id="A0A4R4E1T9"/>
<feature type="transmembrane region" description="Helical" evidence="6">
    <location>
        <begin position="226"/>
        <end position="248"/>
    </location>
</feature>
<dbReference type="EMBL" id="SKFH01000023">
    <property type="protein sequence ID" value="TCZ69037.1"/>
    <property type="molecule type" value="Genomic_DNA"/>
</dbReference>
<comment type="subcellular location">
    <subcellularLocation>
        <location evidence="1">Cell membrane</location>
        <topology evidence="1">Multi-pass membrane protein</topology>
    </subcellularLocation>
</comment>
<name>A0A4R4E1T9_9BACT</name>
<evidence type="ECO:0000256" key="2">
    <source>
        <dbReference type="ARBA" id="ARBA00022475"/>
    </source>
</evidence>
<keyword evidence="2" id="KW-1003">Cell membrane</keyword>
<keyword evidence="4 6" id="KW-1133">Transmembrane helix</keyword>
<dbReference type="Proteomes" id="UP000295164">
    <property type="component" value="Unassembled WGS sequence"/>
</dbReference>
<dbReference type="InterPro" id="IPR002797">
    <property type="entry name" value="Polysacc_synth"/>
</dbReference>
<evidence type="ECO:0000313" key="7">
    <source>
        <dbReference type="EMBL" id="TCZ69037.1"/>
    </source>
</evidence>
<gene>
    <name evidence="7" type="ORF">E0486_12705</name>
</gene>
<evidence type="ECO:0000256" key="3">
    <source>
        <dbReference type="ARBA" id="ARBA00022692"/>
    </source>
</evidence>
<feature type="transmembrane region" description="Helical" evidence="6">
    <location>
        <begin position="185"/>
        <end position="205"/>
    </location>
</feature>